<evidence type="ECO:0000259" key="11">
    <source>
        <dbReference type="Pfam" id="PF13954"/>
    </source>
</evidence>
<keyword evidence="8 9" id="KW-0998">Cell outer membrane</keyword>
<evidence type="ECO:0000256" key="6">
    <source>
        <dbReference type="ARBA" id="ARBA00022729"/>
    </source>
</evidence>
<organism evidence="12 13">
    <name type="scientific">Acinetobacter equi</name>
    <dbReference type="NCBI Taxonomy" id="1324350"/>
    <lineage>
        <taxon>Bacteria</taxon>
        <taxon>Pseudomonadati</taxon>
        <taxon>Pseudomonadota</taxon>
        <taxon>Gammaproteobacteria</taxon>
        <taxon>Moraxellales</taxon>
        <taxon>Moraxellaceae</taxon>
        <taxon>Acinetobacter</taxon>
    </lineage>
</organism>
<sequence length="814" mass="89418">MSAYSASAHADDLQFNTDLLDVSDKKNIELGLFSKPGYIMPGDYLFKVNLNNQYLTEKRITFSTSKENEKDTVACITEDLVQKFGLTKEIQKKLQWDPETDCLIPESLEGMTVKGDLPRAIANINIPQAYLEYRSENWDPAAMWDDGISGAVLDYNIAANTTFSHLEGEGNSTFIGANGVAGLNFGAWRLRADWQSSYQKVDNNPQGDQIDFNWNRFYAYTALPSIKSQLVLGENYLSSDLFDSFRFTGASLASDTNMLPPNLRGYAPQVTGVAQTNARVVISQLGRVIYQTQVPAGPFKIQDLNDSVSGTLNVRVEEEDGTVREFDVDTASIPFLTRPGSLRYRTAVGRPSTFDHKFQGDYFFSGEFSWGVSNGWSLFGGTLNSKDYNSLSVGVGRDLLALGAISFDITQSFANLENEQNLEGRSYRINYAKRFEEMNSSIQFAGYRFSERDFLSMNDFLALNGEVPTRRGRSKEMYNVSLSQNIPSWKTSISLNLNHQTYWDADARDYYNVSINKTLSMGSIKNANLSLTGYQNKADTRDTGAFLSLSLPLDTGARVSYSVAHDDNDTRHQVSYFDRLNNTTSYQVNSNFSNAANSAGAFVSHTGGRVQVTANVSHVQSRYTSIGGSSQGGITLTARGVDFHRTNSMGGTRVMLDTDKISGIPISGNGVATKSNYFGKAVVTDVANYTRNKINVDVNKLPKNAEVVDSVLQTSLTQGAIGYHQLNIIAGEKKMVTLALSDGGYVPFGTPVMDSRGRSVGMVDDSGMAYLGGINLGTKMTAQLGNGQDCTITFTESNLAKDENDALLCEINSN</sequence>
<dbReference type="KEGG" id="aei:AOY20_08135"/>
<dbReference type="FunFam" id="2.60.40.3110:FF:000001">
    <property type="entry name" value="Putative fimbrial outer membrane usher"/>
    <property type="match status" value="1"/>
</dbReference>
<gene>
    <name evidence="12" type="ORF">AOY20_08135</name>
</gene>
<comment type="similarity">
    <text evidence="2 9">Belongs to the fimbrial export usher family.</text>
</comment>
<dbReference type="InterPro" id="IPR018030">
    <property type="entry name" value="Fimbrial_membr_usher_CS"/>
</dbReference>
<evidence type="ECO:0008006" key="14">
    <source>
        <dbReference type="Google" id="ProtNLM"/>
    </source>
</evidence>
<dbReference type="InterPro" id="IPR000015">
    <property type="entry name" value="Fimb_usher"/>
</dbReference>
<dbReference type="InterPro" id="IPR025949">
    <property type="entry name" value="PapC-like_C"/>
</dbReference>
<dbReference type="GO" id="GO:0009297">
    <property type="term" value="P:pilus assembly"/>
    <property type="evidence" value="ECO:0007669"/>
    <property type="project" value="InterPro"/>
</dbReference>
<dbReference type="Gene3D" id="3.10.20.410">
    <property type="match status" value="1"/>
</dbReference>
<dbReference type="EMBL" id="CP012808">
    <property type="protein sequence ID" value="ALH95496.1"/>
    <property type="molecule type" value="Genomic_DNA"/>
</dbReference>
<keyword evidence="9" id="KW-1029">Fimbrium biogenesis</keyword>
<evidence type="ECO:0000256" key="9">
    <source>
        <dbReference type="RuleBase" id="RU003884"/>
    </source>
</evidence>
<feature type="domain" description="PapC N-terminal" evidence="11">
    <location>
        <begin position="14"/>
        <end position="158"/>
    </location>
</feature>
<keyword evidence="6" id="KW-0732">Signal</keyword>
<dbReference type="RefSeq" id="WP_054581388.1">
    <property type="nucleotide sequence ID" value="NZ_CP012808.1"/>
</dbReference>
<accession>A0A0N9W1W8</accession>
<proteinExistence type="inferred from homology"/>
<dbReference type="SUPFAM" id="SSF141729">
    <property type="entry name" value="FimD N-terminal domain-like"/>
    <property type="match status" value="1"/>
</dbReference>
<protein>
    <recommendedName>
        <fullName evidence="14">Fimbrial assembly protein</fullName>
    </recommendedName>
</protein>
<keyword evidence="3 9" id="KW-0813">Transport</keyword>
<dbReference type="Pfam" id="PF13954">
    <property type="entry name" value="PapC_N"/>
    <property type="match status" value="1"/>
</dbReference>
<dbReference type="PROSITE" id="PS01151">
    <property type="entry name" value="FIMBRIAL_USHER"/>
    <property type="match status" value="1"/>
</dbReference>
<reference evidence="12 13" key="1">
    <citation type="journal article" date="2015" name="Int. J. Syst. Evol. Microbiol.">
        <title>Acinetobacter equi sp. nov. isolated from horse faeces.</title>
        <authorList>
            <person name="Poppel M.T."/>
            <person name="Skiebe E."/>
            <person name="Laue M."/>
            <person name="Bergmann H."/>
            <person name="Ebersberger I."/>
            <person name="Garn T."/>
            <person name="Fruth A."/>
            <person name="Baumgardt S."/>
            <person name="Busse H.J."/>
            <person name="Wilharm G."/>
        </authorList>
    </citation>
    <scope>NUCLEOTIDE SEQUENCE [LARGE SCALE GENOMIC DNA]</scope>
    <source>
        <strain evidence="12 13">114</strain>
    </source>
</reference>
<dbReference type="GO" id="GO:0009279">
    <property type="term" value="C:cell outer membrane"/>
    <property type="evidence" value="ECO:0007669"/>
    <property type="project" value="UniProtKB-SubCell"/>
</dbReference>
<keyword evidence="7 9" id="KW-0472">Membrane</keyword>
<dbReference type="PANTHER" id="PTHR30451:SF10">
    <property type="entry name" value="OUTER MEMBRANE USHER PROTEIN YFCU-RELATED"/>
    <property type="match status" value="1"/>
</dbReference>
<dbReference type="Gene3D" id="2.60.40.3110">
    <property type="match status" value="1"/>
</dbReference>
<comment type="subcellular location">
    <subcellularLocation>
        <location evidence="1 9">Cell outer membrane</location>
        <topology evidence="1 9">Multi-pass membrane protein</topology>
    </subcellularLocation>
</comment>
<dbReference type="InterPro" id="IPR037224">
    <property type="entry name" value="PapC_N_sf"/>
</dbReference>
<evidence type="ECO:0000256" key="4">
    <source>
        <dbReference type="ARBA" id="ARBA00022452"/>
    </source>
</evidence>
<dbReference type="OrthoDB" id="6554712at2"/>
<dbReference type="Pfam" id="PF00577">
    <property type="entry name" value="Usher"/>
    <property type="match status" value="1"/>
</dbReference>
<evidence type="ECO:0000313" key="12">
    <source>
        <dbReference type="EMBL" id="ALH95496.1"/>
    </source>
</evidence>
<evidence type="ECO:0000256" key="7">
    <source>
        <dbReference type="ARBA" id="ARBA00023136"/>
    </source>
</evidence>
<dbReference type="PANTHER" id="PTHR30451">
    <property type="entry name" value="OUTER MEMBRANE USHER PROTEIN"/>
    <property type="match status" value="1"/>
</dbReference>
<evidence type="ECO:0000256" key="8">
    <source>
        <dbReference type="ARBA" id="ARBA00023237"/>
    </source>
</evidence>
<dbReference type="InterPro" id="IPR043142">
    <property type="entry name" value="PapC-like_C_sf"/>
</dbReference>
<dbReference type="Gene3D" id="2.60.40.2070">
    <property type="match status" value="1"/>
</dbReference>
<evidence type="ECO:0000256" key="2">
    <source>
        <dbReference type="ARBA" id="ARBA00008064"/>
    </source>
</evidence>
<dbReference type="AlphaFoldDB" id="A0A0N9W1W8"/>
<evidence type="ECO:0000256" key="5">
    <source>
        <dbReference type="ARBA" id="ARBA00022692"/>
    </source>
</evidence>
<evidence type="ECO:0000256" key="3">
    <source>
        <dbReference type="ARBA" id="ARBA00022448"/>
    </source>
</evidence>
<dbReference type="InterPro" id="IPR025885">
    <property type="entry name" value="PapC_N"/>
</dbReference>
<dbReference type="Proteomes" id="UP000064939">
    <property type="component" value="Chromosome"/>
</dbReference>
<keyword evidence="13" id="KW-1185">Reference proteome</keyword>
<dbReference type="Pfam" id="PF13953">
    <property type="entry name" value="PapC_C"/>
    <property type="match status" value="1"/>
</dbReference>
<evidence type="ECO:0000259" key="10">
    <source>
        <dbReference type="Pfam" id="PF13953"/>
    </source>
</evidence>
<dbReference type="STRING" id="1324350.AOY20_08135"/>
<dbReference type="Gene3D" id="2.60.40.2610">
    <property type="entry name" value="Outer membrane usher protein FimD, plug domain"/>
    <property type="match status" value="1"/>
</dbReference>
<name>A0A0N9W1W8_9GAMM</name>
<keyword evidence="5 9" id="KW-0812">Transmembrane</keyword>
<keyword evidence="4" id="KW-1134">Transmembrane beta strand</keyword>
<evidence type="ECO:0000313" key="13">
    <source>
        <dbReference type="Proteomes" id="UP000064939"/>
    </source>
</evidence>
<feature type="domain" description="PapC-like C-terminal" evidence="10">
    <location>
        <begin position="735"/>
        <end position="796"/>
    </location>
</feature>
<evidence type="ECO:0000256" key="1">
    <source>
        <dbReference type="ARBA" id="ARBA00004571"/>
    </source>
</evidence>
<dbReference type="InterPro" id="IPR042186">
    <property type="entry name" value="FimD_plug_dom"/>
</dbReference>
<dbReference type="GO" id="GO:0015473">
    <property type="term" value="F:fimbrial usher porin activity"/>
    <property type="evidence" value="ECO:0007669"/>
    <property type="project" value="InterPro"/>
</dbReference>